<gene>
    <name evidence="3" type="ORF">CHCC16736_3297</name>
</gene>
<proteinExistence type="predicted"/>
<keyword evidence="1" id="KW-0812">Transmembrane</keyword>
<protein>
    <recommendedName>
        <fullName evidence="2">YhfM-like domain-containing protein</fullName>
    </recommendedName>
</protein>
<accession>A0A8B5YDQ9</accession>
<dbReference type="AlphaFoldDB" id="A0A8B5YDQ9"/>
<dbReference type="RefSeq" id="WP_016886150.1">
    <property type="nucleotide sequence ID" value="NZ_BEXU01000046.1"/>
</dbReference>
<comment type="caution">
    <text evidence="3">The sequence shown here is derived from an EMBL/GenBank/DDBJ whole genome shotgun (WGS) entry which is preliminary data.</text>
</comment>
<keyword evidence="1" id="KW-1133">Transmembrane helix</keyword>
<dbReference type="Pfam" id="PF26353">
    <property type="entry name" value="YhfM"/>
    <property type="match status" value="1"/>
</dbReference>
<evidence type="ECO:0000259" key="2">
    <source>
        <dbReference type="Pfam" id="PF26353"/>
    </source>
</evidence>
<reference evidence="3 4" key="1">
    <citation type="submission" date="2019-06" db="EMBL/GenBank/DDBJ databases">
        <title>Genome sequence analysis of &gt;100 Bacillus licheniformis strains suggests intrinsic resistance to this species.</title>
        <authorList>
            <person name="Wels M."/>
            <person name="Siezen R.J."/>
            <person name="Johansen E."/>
            <person name="Stuer-Lauridsen B."/>
            <person name="Bjerre K."/>
            <person name="Nielsen B.K.K."/>
        </authorList>
    </citation>
    <scope>NUCLEOTIDE SEQUENCE [LARGE SCALE GENOMIC DNA]</scope>
    <source>
        <strain evidence="3 4">BAC-16736</strain>
    </source>
</reference>
<feature type="domain" description="YhfM-like" evidence="2">
    <location>
        <begin position="34"/>
        <end position="136"/>
    </location>
</feature>
<dbReference type="EMBL" id="NILC01000021">
    <property type="protein sequence ID" value="TWL28695.1"/>
    <property type="molecule type" value="Genomic_DNA"/>
</dbReference>
<dbReference type="InterPro" id="IPR058780">
    <property type="entry name" value="YhfM-like_dom"/>
</dbReference>
<keyword evidence="1" id="KW-0472">Membrane</keyword>
<evidence type="ECO:0000313" key="3">
    <source>
        <dbReference type="EMBL" id="TWL28695.1"/>
    </source>
</evidence>
<dbReference type="GeneID" id="92862318"/>
<evidence type="ECO:0000256" key="1">
    <source>
        <dbReference type="SAM" id="Phobius"/>
    </source>
</evidence>
<organism evidence="3 4">
    <name type="scientific">Bacillus licheniformis</name>
    <dbReference type="NCBI Taxonomy" id="1402"/>
    <lineage>
        <taxon>Bacteria</taxon>
        <taxon>Bacillati</taxon>
        <taxon>Bacillota</taxon>
        <taxon>Bacilli</taxon>
        <taxon>Bacillales</taxon>
        <taxon>Bacillaceae</taxon>
        <taxon>Bacillus</taxon>
    </lineage>
</organism>
<name>A0A8B5YDQ9_BACLI</name>
<sequence length="155" mass="17684">MIILKKIMGIALFFGILSITVFYVFHLMAEPFDSRNAEEIILKQAGDSEKTVSIKDRHNIAVLLDTFNKGKRMKKKTAHHLPSPAYHGYISMTGTHRVHFTVWLKKDEAVILKEEEGTYFVLQQREKDALLGELQKRDAAGVPFSGSRFVCQNVF</sequence>
<feature type="transmembrane region" description="Helical" evidence="1">
    <location>
        <begin position="7"/>
        <end position="29"/>
    </location>
</feature>
<dbReference type="Proteomes" id="UP000435910">
    <property type="component" value="Unassembled WGS sequence"/>
</dbReference>
<evidence type="ECO:0000313" key="4">
    <source>
        <dbReference type="Proteomes" id="UP000435910"/>
    </source>
</evidence>